<keyword evidence="1" id="KW-1133">Transmembrane helix</keyword>
<evidence type="ECO:0000313" key="3">
    <source>
        <dbReference type="Proteomes" id="UP000554482"/>
    </source>
</evidence>
<dbReference type="EMBL" id="JABWDY010017919">
    <property type="protein sequence ID" value="KAF5195019.1"/>
    <property type="molecule type" value="Genomic_DNA"/>
</dbReference>
<dbReference type="Pfam" id="PF03140">
    <property type="entry name" value="DUF247"/>
    <property type="match status" value="1"/>
</dbReference>
<sequence>MFEPIFVSIGPYHHGKEHLRPMEVHKRRAVRHFVERWRLPVQEYKNALMVDVKKLQESYDQLDEEYLLNPDKFIELMMVDGCFILEFMDILSGALKDDYAPNDPVYSYYGCIIHYNRVMRDLLLLENQLPYLVLEKLVSVSQLTSDPVSQHEVRAILSQMMMFDPDMDPGRHMLDMFITGFLQGPATPDNEADRAIHLSASQLYHAGIKFNKIRGSNDISFDRHKATLNLPHLNINEYSISFLMNLKAFEPGGTTNRNFNSYLQLMDSLVKSVEDVKLLESHRIITNFLPSNEAVVKLLNDLARDTVVDKNCESYIARKEMTRYYNIMMINPMRIWKIRTKMHIFEWMYILRQTYFNNPWTTIISVVAAASLLAMTAAQTIYTVRSFYTQQK</sequence>
<dbReference type="PANTHER" id="PTHR31170:SF18">
    <property type="entry name" value="(WILD MALAYSIAN BANANA) HYPOTHETICAL PROTEIN"/>
    <property type="match status" value="1"/>
</dbReference>
<protein>
    <submittedName>
        <fullName evidence="2">Putative transmembrane protein</fullName>
    </submittedName>
</protein>
<keyword evidence="1" id="KW-0472">Membrane</keyword>
<feature type="transmembrane region" description="Helical" evidence="1">
    <location>
        <begin position="360"/>
        <end position="382"/>
    </location>
</feature>
<comment type="caution">
    <text evidence="2">The sequence shown here is derived from an EMBL/GenBank/DDBJ whole genome shotgun (WGS) entry which is preliminary data.</text>
</comment>
<proteinExistence type="predicted"/>
<keyword evidence="1 2" id="KW-0812">Transmembrane</keyword>
<keyword evidence="3" id="KW-1185">Reference proteome</keyword>
<dbReference type="Proteomes" id="UP000554482">
    <property type="component" value="Unassembled WGS sequence"/>
</dbReference>
<reference evidence="2 3" key="1">
    <citation type="submission" date="2020-06" db="EMBL/GenBank/DDBJ databases">
        <title>Transcriptomic and genomic resources for Thalictrum thalictroides and T. hernandezii: Facilitating candidate gene discovery in an emerging model plant lineage.</title>
        <authorList>
            <person name="Arias T."/>
            <person name="Riano-Pachon D.M."/>
            <person name="Di Stilio V.S."/>
        </authorList>
    </citation>
    <scope>NUCLEOTIDE SEQUENCE [LARGE SCALE GENOMIC DNA]</scope>
    <source>
        <strain evidence="3">cv. WT478/WT964</strain>
        <tissue evidence="2">Leaves</tissue>
    </source>
</reference>
<evidence type="ECO:0000313" key="2">
    <source>
        <dbReference type="EMBL" id="KAF5195019.1"/>
    </source>
</evidence>
<dbReference type="PANTHER" id="PTHR31170">
    <property type="entry name" value="BNAC04G53230D PROTEIN"/>
    <property type="match status" value="1"/>
</dbReference>
<organism evidence="2 3">
    <name type="scientific">Thalictrum thalictroides</name>
    <name type="common">Rue-anemone</name>
    <name type="synonym">Anemone thalictroides</name>
    <dbReference type="NCBI Taxonomy" id="46969"/>
    <lineage>
        <taxon>Eukaryota</taxon>
        <taxon>Viridiplantae</taxon>
        <taxon>Streptophyta</taxon>
        <taxon>Embryophyta</taxon>
        <taxon>Tracheophyta</taxon>
        <taxon>Spermatophyta</taxon>
        <taxon>Magnoliopsida</taxon>
        <taxon>Ranunculales</taxon>
        <taxon>Ranunculaceae</taxon>
        <taxon>Thalictroideae</taxon>
        <taxon>Thalictrum</taxon>
    </lineage>
</organism>
<evidence type="ECO:0000256" key="1">
    <source>
        <dbReference type="SAM" id="Phobius"/>
    </source>
</evidence>
<accession>A0A7J6WCC2</accession>
<gene>
    <name evidence="2" type="ORF">FRX31_015396</name>
</gene>
<dbReference type="InterPro" id="IPR004158">
    <property type="entry name" value="DUF247_pln"/>
</dbReference>
<dbReference type="AlphaFoldDB" id="A0A7J6WCC2"/>
<name>A0A7J6WCC2_THATH</name>